<dbReference type="Proteomes" id="UP000001449">
    <property type="component" value="Chromosome 16"/>
</dbReference>
<proteinExistence type="predicted"/>
<reference evidence="2 3" key="2">
    <citation type="journal article" date="2008" name="Nature">
        <title>The Phaeodactylum genome reveals the evolutionary history of diatom genomes.</title>
        <authorList>
            <person name="Bowler C."/>
            <person name="Allen A.E."/>
            <person name="Badger J.H."/>
            <person name="Grimwood J."/>
            <person name="Jabbari K."/>
            <person name="Kuo A."/>
            <person name="Maheswari U."/>
            <person name="Martens C."/>
            <person name="Maumus F."/>
            <person name="Otillar R.P."/>
            <person name="Rayko E."/>
            <person name="Salamov A."/>
            <person name="Vandepoele K."/>
            <person name="Beszteri B."/>
            <person name="Gruber A."/>
            <person name="Heijde M."/>
            <person name="Katinka M."/>
            <person name="Mock T."/>
            <person name="Valentin K."/>
            <person name="Verret F."/>
            <person name="Berges J.A."/>
            <person name="Brownlee C."/>
            <person name="Cadoret J.P."/>
            <person name="Chiovitti A."/>
            <person name="Choi C.J."/>
            <person name="Coesel S."/>
            <person name="De Martino A."/>
            <person name="Detter J.C."/>
            <person name="Durkin C."/>
            <person name="Falciatore A."/>
            <person name="Fournet J."/>
            <person name="Haruta M."/>
            <person name="Huysman M.J."/>
            <person name="Jenkins B.D."/>
            <person name="Jiroutova K."/>
            <person name="Jorgensen R.E."/>
            <person name="Joubert Y."/>
            <person name="Kaplan A."/>
            <person name="Kroger N."/>
            <person name="Kroth P.G."/>
            <person name="La Roche J."/>
            <person name="Lindquist E."/>
            <person name="Lommer M."/>
            <person name="Martin-Jezequel V."/>
            <person name="Lopez P.J."/>
            <person name="Lucas S."/>
            <person name="Mangogna M."/>
            <person name="McGinnis K."/>
            <person name="Medlin L.K."/>
            <person name="Montsant A."/>
            <person name="Oudot-Le Secq M.P."/>
            <person name="Napoli C."/>
            <person name="Obornik M."/>
            <person name="Parker M.S."/>
            <person name="Petit J.L."/>
            <person name="Porcel B.M."/>
            <person name="Poulsen N."/>
            <person name="Robison M."/>
            <person name="Rychlewski L."/>
            <person name="Rynearson T.A."/>
            <person name="Schmutz J."/>
            <person name="Shapiro H."/>
            <person name="Siaut M."/>
            <person name="Stanley M."/>
            <person name="Sussman M.R."/>
            <person name="Taylor A.R."/>
            <person name="Vardi A."/>
            <person name="von Dassow P."/>
            <person name="Vyverman W."/>
            <person name="Willis A."/>
            <person name="Wyrwicz L.S."/>
            <person name="Rokhsar D.S."/>
            <person name="Weissenbach J."/>
            <person name="Armbrust E.V."/>
            <person name="Green B.R."/>
            <person name="Van de Peer Y."/>
            <person name="Grigoriev I.V."/>
        </authorList>
    </citation>
    <scope>NUCLEOTIDE SEQUENCE [LARGE SCALE GENOMIC DNA]</scope>
    <source>
        <strain evidence="2 3">CCMP1335</strain>
    </source>
</reference>
<name>B8LCQ2_THAPS</name>
<evidence type="ECO:0000313" key="2">
    <source>
        <dbReference type="EMBL" id="EED87022.1"/>
    </source>
</evidence>
<evidence type="ECO:0000256" key="1">
    <source>
        <dbReference type="SAM" id="MobiDB-lite"/>
    </source>
</evidence>
<feature type="region of interest" description="Disordered" evidence="1">
    <location>
        <begin position="116"/>
        <end position="150"/>
    </location>
</feature>
<keyword evidence="3" id="KW-1185">Reference proteome</keyword>
<dbReference type="InParanoid" id="B8LCQ2"/>
<evidence type="ECO:0000313" key="3">
    <source>
        <dbReference type="Proteomes" id="UP000001449"/>
    </source>
</evidence>
<dbReference type="RefSeq" id="XP_002296821.1">
    <property type="nucleotide sequence ID" value="XM_002296785.1"/>
</dbReference>
<dbReference type="HOGENOM" id="CLU_1744208_0_0_1"/>
<dbReference type="AlphaFoldDB" id="B8LCQ2"/>
<gene>
    <name evidence="2" type="ORF">THAPSDRAFT_25156</name>
</gene>
<feature type="compositionally biased region" description="Acidic residues" evidence="1">
    <location>
        <begin position="127"/>
        <end position="138"/>
    </location>
</feature>
<accession>B8LCQ2</accession>
<dbReference type="PaxDb" id="35128-Thaps25156"/>
<dbReference type="EMBL" id="DS999417">
    <property type="protein sequence ID" value="EED87022.1"/>
    <property type="molecule type" value="Genomic_DNA"/>
</dbReference>
<dbReference type="GeneID" id="7450023"/>
<organism evidence="2 3">
    <name type="scientific">Thalassiosira pseudonana</name>
    <name type="common">Marine diatom</name>
    <name type="synonym">Cyclotella nana</name>
    <dbReference type="NCBI Taxonomy" id="35128"/>
    <lineage>
        <taxon>Eukaryota</taxon>
        <taxon>Sar</taxon>
        <taxon>Stramenopiles</taxon>
        <taxon>Ochrophyta</taxon>
        <taxon>Bacillariophyta</taxon>
        <taxon>Coscinodiscophyceae</taxon>
        <taxon>Thalassiosirophycidae</taxon>
        <taxon>Thalassiosirales</taxon>
        <taxon>Thalassiosiraceae</taxon>
        <taxon>Thalassiosira</taxon>
    </lineage>
</organism>
<protein>
    <submittedName>
        <fullName evidence="2">Uncharacterized protein</fullName>
    </submittedName>
</protein>
<reference evidence="2 3" key="1">
    <citation type="journal article" date="2004" name="Science">
        <title>The genome of the diatom Thalassiosira pseudonana: ecology, evolution, and metabolism.</title>
        <authorList>
            <person name="Armbrust E.V."/>
            <person name="Berges J.A."/>
            <person name="Bowler C."/>
            <person name="Green B.R."/>
            <person name="Martinez D."/>
            <person name="Putnam N.H."/>
            <person name="Zhou S."/>
            <person name="Allen A.E."/>
            <person name="Apt K.E."/>
            <person name="Bechner M."/>
            <person name="Brzezinski M.A."/>
            <person name="Chaal B.K."/>
            <person name="Chiovitti A."/>
            <person name="Davis A.K."/>
            <person name="Demarest M.S."/>
            <person name="Detter J.C."/>
            <person name="Glavina T."/>
            <person name="Goodstein D."/>
            <person name="Hadi M.Z."/>
            <person name="Hellsten U."/>
            <person name="Hildebrand M."/>
            <person name="Jenkins B.D."/>
            <person name="Jurka J."/>
            <person name="Kapitonov V.V."/>
            <person name="Kroger N."/>
            <person name="Lau W.W."/>
            <person name="Lane T.W."/>
            <person name="Larimer F.W."/>
            <person name="Lippmeier J.C."/>
            <person name="Lucas S."/>
            <person name="Medina M."/>
            <person name="Montsant A."/>
            <person name="Obornik M."/>
            <person name="Parker M.S."/>
            <person name="Palenik B."/>
            <person name="Pazour G.J."/>
            <person name="Richardson P.M."/>
            <person name="Rynearson T.A."/>
            <person name="Saito M.A."/>
            <person name="Schwartz D.C."/>
            <person name="Thamatrakoln K."/>
            <person name="Valentin K."/>
            <person name="Vardi A."/>
            <person name="Wilkerson F.P."/>
            <person name="Rokhsar D.S."/>
        </authorList>
    </citation>
    <scope>NUCLEOTIDE SEQUENCE [LARGE SCALE GENOMIC DNA]</scope>
    <source>
        <strain evidence="2 3">CCMP1335</strain>
    </source>
</reference>
<dbReference type="KEGG" id="tps:THAPSDRAFT_25156"/>
<sequence length="174" mass="18217">MKSTCIATLAIIGSATAAPRRMRTSYSRVSQRVLQDGSMSMSMPTPATNDEVVVLISAESMSMSLPAPEEPVFVVSEPLSVLYESMSLPAIWEELLGSLSMSMPNDWTPEDLGFVPAEGGGWIPEAPETDDSTEEPPATDDSTKDVVEDESSAAGALVSGVVSAACLVGAVALF</sequence>